<name>A0A1B7JYL6_9ENTR</name>
<dbReference type="Proteomes" id="UP000078386">
    <property type="component" value="Unassembled WGS sequence"/>
</dbReference>
<accession>A0A1B7JYL6</accession>
<keyword evidence="2" id="KW-1185">Reference proteome</keyword>
<protein>
    <submittedName>
        <fullName evidence="1">Uncharacterized protein</fullName>
    </submittedName>
</protein>
<dbReference type="RefSeq" id="WP_209438762.1">
    <property type="nucleotide sequence ID" value="NZ_LXEU01000046.1"/>
</dbReference>
<comment type="caution">
    <text evidence="1">The sequence shown here is derived from an EMBL/GenBank/DDBJ whole genome shotgun (WGS) entry which is preliminary data.</text>
</comment>
<dbReference type="PATRIC" id="fig|1354264.4.peg.2320"/>
<evidence type="ECO:0000313" key="2">
    <source>
        <dbReference type="Proteomes" id="UP000078386"/>
    </source>
</evidence>
<dbReference type="AlphaFoldDB" id="A0A1B7JYL6"/>
<organism evidence="1 2">
    <name type="scientific">Kluyvera georgiana ATCC 51603</name>
    <dbReference type="NCBI Taxonomy" id="1354264"/>
    <lineage>
        <taxon>Bacteria</taxon>
        <taxon>Pseudomonadati</taxon>
        <taxon>Pseudomonadota</taxon>
        <taxon>Gammaproteobacteria</taxon>
        <taxon>Enterobacterales</taxon>
        <taxon>Enterobacteriaceae</taxon>
        <taxon>Kluyvera</taxon>
    </lineage>
</organism>
<reference evidence="1 2" key="1">
    <citation type="submission" date="2016-04" db="EMBL/GenBank/DDBJ databases">
        <title>ATOL: Assembling a taxonomically balanced genome-scale reconstruction of the evolutionary history of the Enterobacteriaceae.</title>
        <authorList>
            <person name="Plunkett G.III."/>
            <person name="Neeno-Eckwall E.C."/>
            <person name="Glasner J.D."/>
            <person name="Perna N.T."/>
        </authorList>
    </citation>
    <scope>NUCLEOTIDE SEQUENCE [LARGE SCALE GENOMIC DNA]</scope>
    <source>
        <strain evidence="1 2">ATCC 51603</strain>
    </source>
</reference>
<sequence>MEMDNVVDLKDQEVDGAYPQACVVNTTKYRIHGEIKYAACSTDHFNIRPGQSASFPRGLCLLTRINATIELPDRDVEAKPYTSSGTSYSQFAVIEVAPNVFEVTRRT</sequence>
<dbReference type="EMBL" id="LXEU01000046">
    <property type="protein sequence ID" value="OAT53013.1"/>
    <property type="molecule type" value="Genomic_DNA"/>
</dbReference>
<gene>
    <name evidence="1" type="ORF">M989_02234</name>
</gene>
<evidence type="ECO:0000313" key="1">
    <source>
        <dbReference type="EMBL" id="OAT53013.1"/>
    </source>
</evidence>
<proteinExistence type="predicted"/>